<reference evidence="1" key="1">
    <citation type="submission" date="2018-05" db="EMBL/GenBank/DDBJ databases">
        <authorList>
            <person name="Lanie J.A."/>
            <person name="Ng W.-L."/>
            <person name="Kazmierczak K.M."/>
            <person name="Andrzejewski T.M."/>
            <person name="Davidsen T.M."/>
            <person name="Wayne K.J."/>
            <person name="Tettelin H."/>
            <person name="Glass J.I."/>
            <person name="Rusch D."/>
            <person name="Podicherti R."/>
            <person name="Tsui H.-C.T."/>
            <person name="Winkler M.E."/>
        </authorList>
    </citation>
    <scope>NUCLEOTIDE SEQUENCE</scope>
</reference>
<dbReference type="AlphaFoldDB" id="A0A382AXG7"/>
<dbReference type="EMBL" id="UINC01027098">
    <property type="protein sequence ID" value="SVB05752.1"/>
    <property type="molecule type" value="Genomic_DNA"/>
</dbReference>
<gene>
    <name evidence="1" type="ORF">METZ01_LOCUS158606</name>
</gene>
<dbReference type="Pfam" id="PF02620">
    <property type="entry name" value="YceD"/>
    <property type="match status" value="1"/>
</dbReference>
<evidence type="ECO:0008006" key="2">
    <source>
        <dbReference type="Google" id="ProtNLM"/>
    </source>
</evidence>
<dbReference type="InterPro" id="IPR003772">
    <property type="entry name" value="YceD"/>
</dbReference>
<organism evidence="1">
    <name type="scientific">marine metagenome</name>
    <dbReference type="NCBI Taxonomy" id="408172"/>
    <lineage>
        <taxon>unclassified sequences</taxon>
        <taxon>metagenomes</taxon>
        <taxon>ecological metagenomes</taxon>
    </lineage>
</organism>
<name>A0A382AXG7_9ZZZZ</name>
<dbReference type="PANTHER" id="PTHR34374:SF1">
    <property type="entry name" value="LARGE RIBOSOMAL RNA SUBUNIT ACCUMULATION PROTEIN YCED HOMOLOG 1, CHLOROPLASTIC"/>
    <property type="match status" value="1"/>
</dbReference>
<sequence>MLRVDLGDLERTHTVGIDGCIDPDEQCFQDSSFLLYGPLELILTASWVGLSTIVVCGSCRGTVQQDCRRCLDPVKHPLDTEITLVFAPVDSLEEKDTETIGLDPRAQEIDLIPYLRDEVILEVPSFVECSVECRGLCAGCGKNLNTSECKCLSSGMDPRWDALRALQTE</sequence>
<accession>A0A382AXG7</accession>
<evidence type="ECO:0000313" key="1">
    <source>
        <dbReference type="EMBL" id="SVB05752.1"/>
    </source>
</evidence>
<proteinExistence type="predicted"/>
<dbReference type="PANTHER" id="PTHR34374">
    <property type="entry name" value="LARGE RIBOSOMAL RNA SUBUNIT ACCUMULATION PROTEIN YCED HOMOLOG 1, CHLOROPLASTIC"/>
    <property type="match status" value="1"/>
</dbReference>
<protein>
    <recommendedName>
        <fullName evidence="2">DUF177 domain-containing protein</fullName>
    </recommendedName>
</protein>